<evidence type="ECO:0000256" key="6">
    <source>
        <dbReference type="ARBA" id="ARBA00023065"/>
    </source>
</evidence>
<comment type="subcellular location">
    <subcellularLocation>
        <location evidence="1 10">Cell membrane</location>
        <topology evidence="1 10">Multi-pass membrane protein</topology>
    </subcellularLocation>
</comment>
<dbReference type="PROSITE" id="PS51013">
    <property type="entry name" value="PANNEXIN"/>
    <property type="match status" value="1"/>
</dbReference>
<keyword evidence="12" id="KW-1185">Reference proteome</keyword>
<dbReference type="PANTHER" id="PTHR11893:SF36">
    <property type="entry name" value="INNEXIN-5"/>
    <property type="match status" value="1"/>
</dbReference>
<dbReference type="EMBL" id="JAODUP010000573">
    <property type="protein sequence ID" value="KAK2147024.1"/>
    <property type="molecule type" value="Genomic_DNA"/>
</dbReference>
<evidence type="ECO:0000313" key="11">
    <source>
        <dbReference type="EMBL" id="KAK2147024.1"/>
    </source>
</evidence>
<evidence type="ECO:0000256" key="2">
    <source>
        <dbReference type="ARBA" id="ARBA00022448"/>
    </source>
</evidence>
<dbReference type="GO" id="GO:0005886">
    <property type="term" value="C:plasma membrane"/>
    <property type="evidence" value="ECO:0007669"/>
    <property type="project" value="UniProtKB-SubCell"/>
</dbReference>
<evidence type="ECO:0000256" key="3">
    <source>
        <dbReference type="ARBA" id="ARBA00022475"/>
    </source>
</evidence>
<accession>A0AAD9MXW6</accession>
<dbReference type="InterPro" id="IPR000990">
    <property type="entry name" value="Innexin"/>
</dbReference>
<feature type="glycosylation site" description="N-linked (GlcNAc...) asparagine" evidence="9">
    <location>
        <position position="61"/>
    </location>
</feature>
<evidence type="ECO:0000256" key="7">
    <source>
        <dbReference type="ARBA" id="ARBA00023136"/>
    </source>
</evidence>
<keyword evidence="3" id="KW-1003">Cell membrane</keyword>
<dbReference type="AlphaFoldDB" id="A0AAD9MXW6"/>
<comment type="similarity">
    <text evidence="10">Belongs to the pannexin family.</text>
</comment>
<comment type="caution">
    <text evidence="11">The sequence shown here is derived from an EMBL/GenBank/DDBJ whole genome shotgun (WGS) entry which is preliminary data.</text>
</comment>
<gene>
    <name evidence="10" type="primary">inx</name>
    <name evidence="11" type="ORF">LSH36_573g04016</name>
</gene>
<feature type="transmembrane region" description="Helical" evidence="10">
    <location>
        <begin position="105"/>
        <end position="127"/>
    </location>
</feature>
<evidence type="ECO:0000256" key="4">
    <source>
        <dbReference type="ARBA" id="ARBA00022692"/>
    </source>
</evidence>
<dbReference type="GO" id="GO:0005921">
    <property type="term" value="C:gap junction"/>
    <property type="evidence" value="ECO:0007669"/>
    <property type="project" value="UniProtKB-UniRule"/>
</dbReference>
<evidence type="ECO:0000256" key="1">
    <source>
        <dbReference type="ARBA" id="ARBA00004651"/>
    </source>
</evidence>
<keyword evidence="7 10" id="KW-0472">Membrane</keyword>
<dbReference type="PANTHER" id="PTHR11893">
    <property type="entry name" value="INNEXIN"/>
    <property type="match status" value="1"/>
</dbReference>
<feature type="transmembrane region" description="Helical" evidence="10">
    <location>
        <begin position="188"/>
        <end position="213"/>
    </location>
</feature>
<organism evidence="11 12">
    <name type="scientific">Paralvinella palmiformis</name>
    <dbReference type="NCBI Taxonomy" id="53620"/>
    <lineage>
        <taxon>Eukaryota</taxon>
        <taxon>Metazoa</taxon>
        <taxon>Spiralia</taxon>
        <taxon>Lophotrochozoa</taxon>
        <taxon>Annelida</taxon>
        <taxon>Polychaeta</taxon>
        <taxon>Sedentaria</taxon>
        <taxon>Canalipalpata</taxon>
        <taxon>Terebellida</taxon>
        <taxon>Terebelliformia</taxon>
        <taxon>Alvinellidae</taxon>
        <taxon>Paralvinella</taxon>
    </lineage>
</organism>
<evidence type="ECO:0000313" key="12">
    <source>
        <dbReference type="Proteomes" id="UP001208570"/>
    </source>
</evidence>
<dbReference type="GO" id="GO:0034220">
    <property type="term" value="P:monoatomic ion transmembrane transport"/>
    <property type="evidence" value="ECO:0007669"/>
    <property type="project" value="UniProtKB-KW"/>
</dbReference>
<dbReference type="PRINTS" id="PR01262">
    <property type="entry name" value="INNEXIN"/>
</dbReference>
<keyword evidence="5 10" id="KW-1133">Transmembrane helix</keyword>
<evidence type="ECO:0000256" key="9">
    <source>
        <dbReference type="PIRSR" id="PIRSR600990-52"/>
    </source>
</evidence>
<proteinExistence type="inferred from homology"/>
<keyword evidence="9" id="KW-0325">Glycoprotein</keyword>
<reference evidence="11" key="1">
    <citation type="journal article" date="2023" name="Mol. Biol. Evol.">
        <title>Third-Generation Sequencing Reveals the Adaptive Role of the Epigenome in Three Deep-Sea Polychaetes.</title>
        <authorList>
            <person name="Perez M."/>
            <person name="Aroh O."/>
            <person name="Sun Y."/>
            <person name="Lan Y."/>
            <person name="Juniper S.K."/>
            <person name="Young C.R."/>
            <person name="Angers B."/>
            <person name="Qian P.Y."/>
        </authorList>
    </citation>
    <scope>NUCLEOTIDE SEQUENCE</scope>
    <source>
        <strain evidence="11">P08H-3</strain>
    </source>
</reference>
<name>A0AAD9MXW6_9ANNE</name>
<evidence type="ECO:0000256" key="10">
    <source>
        <dbReference type="RuleBase" id="RU010713"/>
    </source>
</evidence>
<keyword evidence="4 10" id="KW-0812">Transmembrane</keyword>
<feature type="transmembrane region" description="Helical" evidence="10">
    <location>
        <begin position="282"/>
        <end position="303"/>
    </location>
</feature>
<evidence type="ECO:0000256" key="8">
    <source>
        <dbReference type="ARBA" id="ARBA00023303"/>
    </source>
</evidence>
<protein>
    <recommendedName>
        <fullName evidence="10">Innexin</fullName>
    </recommendedName>
</protein>
<dbReference type="Pfam" id="PF00876">
    <property type="entry name" value="Innexin"/>
    <property type="match status" value="1"/>
</dbReference>
<keyword evidence="8 10" id="KW-0407">Ion channel</keyword>
<comment type="function">
    <text evidence="10">Structural component of the gap junctions.</text>
</comment>
<feature type="transmembrane region" description="Helical" evidence="10">
    <location>
        <begin position="32"/>
        <end position="50"/>
    </location>
</feature>
<evidence type="ECO:0000256" key="5">
    <source>
        <dbReference type="ARBA" id="ARBA00022989"/>
    </source>
</evidence>
<keyword evidence="6 10" id="KW-0406">Ion transport</keyword>
<dbReference type="Proteomes" id="UP001208570">
    <property type="component" value="Unassembled WGS sequence"/>
</dbReference>
<sequence>MLQQFVKSLTDDRPTFVRRHDDNWVDRLNSRATVILLVAYAVLIGLAQWVRKPISCWFPKNFDIIHREYLHAHCWVSPFYYLPYTEEIPKIEEDNKRRLILYYQWIPWIFMTQAMLFWLPSAIWHWLSERSSLNTEIILDMSQKLNSTKKLDKKEQRLELLTKYFDYFLTQKEDIAIREKYPSGRWLVLSYLFIKMLYITNILFQVWVLGLLLKTDYRKHLINYLNYHYDVNTTADGQVWNSPIFPRIAFCDYLIRDLGNKRRYTAQCVLPLNIYLERMYMILWFWIALLLMLTTADLVIWMLRVIIRADRLHFIWNQLGEASQVSCEEIDERMTSSFLDHYLRQDGGFVLRLIAQNTSAMTSADITGRLYLIWKSRHLNDVIEEVGEI</sequence>
<keyword evidence="2 10" id="KW-0813">Transport</keyword>